<feature type="domain" description="TonB-dependent receptor plug" evidence="4">
    <location>
        <begin position="114"/>
        <end position="219"/>
    </location>
</feature>
<evidence type="ECO:0000259" key="4">
    <source>
        <dbReference type="Pfam" id="PF07715"/>
    </source>
</evidence>
<dbReference type="SUPFAM" id="SSF49464">
    <property type="entry name" value="Carboxypeptidase regulatory domain-like"/>
    <property type="match status" value="1"/>
</dbReference>
<dbReference type="Pfam" id="PF13715">
    <property type="entry name" value="CarbopepD_reg_2"/>
    <property type="match status" value="1"/>
</dbReference>
<keyword evidence="1" id="KW-0998">Cell outer membrane</keyword>
<dbReference type="NCBIfam" id="TIGR04056">
    <property type="entry name" value="OMP_RagA_SusC"/>
    <property type="match status" value="1"/>
</dbReference>
<protein>
    <submittedName>
        <fullName evidence="5">SusC/RagA family TonB-linked outer membrane protein</fullName>
    </submittedName>
</protein>
<dbReference type="Pfam" id="PF00593">
    <property type="entry name" value="TonB_dep_Rec_b-barrel"/>
    <property type="match status" value="1"/>
</dbReference>
<dbReference type="InterPro" id="IPR039426">
    <property type="entry name" value="TonB-dep_rcpt-like"/>
</dbReference>
<keyword evidence="1" id="KW-0813">Transport</keyword>
<comment type="subcellular location">
    <subcellularLocation>
        <location evidence="1">Cell outer membrane</location>
        <topology evidence="1">Multi-pass membrane protein</topology>
    </subcellularLocation>
</comment>
<evidence type="ECO:0000313" key="5">
    <source>
        <dbReference type="EMBL" id="MFD1629281.1"/>
    </source>
</evidence>
<organism evidence="5 6">
    <name type="scientific">Pseudopedobacter beijingensis</name>
    <dbReference type="NCBI Taxonomy" id="1207056"/>
    <lineage>
        <taxon>Bacteria</taxon>
        <taxon>Pseudomonadati</taxon>
        <taxon>Bacteroidota</taxon>
        <taxon>Sphingobacteriia</taxon>
        <taxon>Sphingobacteriales</taxon>
        <taxon>Sphingobacteriaceae</taxon>
        <taxon>Pseudopedobacter</taxon>
    </lineage>
</organism>
<dbReference type="Pfam" id="PF07715">
    <property type="entry name" value="Plug"/>
    <property type="match status" value="1"/>
</dbReference>
<dbReference type="NCBIfam" id="TIGR04057">
    <property type="entry name" value="SusC_RagA_signa"/>
    <property type="match status" value="1"/>
</dbReference>
<dbReference type="InterPro" id="IPR023996">
    <property type="entry name" value="TonB-dep_OMP_SusC/RagA"/>
</dbReference>
<name>A0ABW4I958_9SPHI</name>
<dbReference type="EMBL" id="JBHUDG010000004">
    <property type="protein sequence ID" value="MFD1629281.1"/>
    <property type="molecule type" value="Genomic_DNA"/>
</dbReference>
<keyword evidence="2" id="KW-0798">TonB box</keyword>
<dbReference type="RefSeq" id="WP_379661661.1">
    <property type="nucleotide sequence ID" value="NZ_JBHUDG010000004.1"/>
</dbReference>
<evidence type="ECO:0000313" key="6">
    <source>
        <dbReference type="Proteomes" id="UP001597118"/>
    </source>
</evidence>
<evidence type="ECO:0000259" key="3">
    <source>
        <dbReference type="Pfam" id="PF00593"/>
    </source>
</evidence>
<comment type="similarity">
    <text evidence="1 2">Belongs to the TonB-dependent receptor family.</text>
</comment>
<reference evidence="6" key="1">
    <citation type="journal article" date="2019" name="Int. J. Syst. Evol. Microbiol.">
        <title>The Global Catalogue of Microorganisms (GCM) 10K type strain sequencing project: providing services to taxonomists for standard genome sequencing and annotation.</title>
        <authorList>
            <consortium name="The Broad Institute Genomics Platform"/>
            <consortium name="The Broad Institute Genome Sequencing Center for Infectious Disease"/>
            <person name="Wu L."/>
            <person name="Ma J."/>
        </authorList>
    </citation>
    <scope>NUCLEOTIDE SEQUENCE [LARGE SCALE GENOMIC DNA]</scope>
    <source>
        <strain evidence="6">CCUG 53762</strain>
    </source>
</reference>
<keyword evidence="1" id="KW-1134">Transmembrane beta strand</keyword>
<accession>A0ABW4I958</accession>
<dbReference type="PROSITE" id="PS52016">
    <property type="entry name" value="TONB_DEPENDENT_REC_3"/>
    <property type="match status" value="1"/>
</dbReference>
<feature type="domain" description="TonB-dependent receptor-like beta-barrel" evidence="3">
    <location>
        <begin position="429"/>
        <end position="985"/>
    </location>
</feature>
<dbReference type="InterPro" id="IPR000531">
    <property type="entry name" value="Beta-barrel_TonB"/>
</dbReference>
<keyword evidence="1" id="KW-0812">Transmembrane</keyword>
<dbReference type="InterPro" id="IPR037066">
    <property type="entry name" value="Plug_dom_sf"/>
</dbReference>
<gene>
    <name evidence="5" type="ORF">ACFSAH_05285</name>
</gene>
<dbReference type="InterPro" id="IPR023997">
    <property type="entry name" value="TonB-dep_OMP_SusC/RagA_CS"/>
</dbReference>
<dbReference type="SUPFAM" id="SSF56935">
    <property type="entry name" value="Porins"/>
    <property type="match status" value="1"/>
</dbReference>
<comment type="caution">
    <text evidence="5">The sequence shown here is derived from an EMBL/GenBank/DDBJ whole genome shotgun (WGS) entry which is preliminary data.</text>
</comment>
<keyword evidence="1 2" id="KW-0472">Membrane</keyword>
<keyword evidence="6" id="KW-1185">Reference proteome</keyword>
<proteinExistence type="inferred from homology"/>
<dbReference type="Gene3D" id="2.170.130.10">
    <property type="entry name" value="TonB-dependent receptor, plug domain"/>
    <property type="match status" value="1"/>
</dbReference>
<evidence type="ECO:0000256" key="1">
    <source>
        <dbReference type="PROSITE-ProRule" id="PRU01360"/>
    </source>
</evidence>
<sequence>MKTKYYWIWAYLIIISASAFGQKIPVSGIVKDAKGEILAGVTILEQGTKNGTFSRADGKFSIDINKNGKLEFKYIGFRNTTLETLGKTTFEVVLLEDFYALDEVVVVGYGTQKKINLTGAVSQINGDDIVLKNTPNVLSSLQGELSSVVVTQSSGQPGEEGLDLKIRGYSSANSMAPLVLIDGMEGSLETLNPNDVESISVLKDAASASIYGSKAGGGVVLVTMKSGKAGKAEVMYNSLLGFKRQGRMPGRLNSWEENEIVERANNRIPTFQTMEWFKNPNLNTILRSSSLLTYYDNTNWLKEGLYKTTYNNRHNVSVRGGDKNLNYRASLGYYGDEGFLRYGPDGFDRYNFRLNVNSTLSKYFVLSTKGDFNTSTVKQSSYSSKGILNLLYRGRTRMPVLFPVDEDPIPTPNVYAGQDGANPIDMMLNAGTLNNVTENQSIQFSLLAKDFVKGLNFNVSGYRNYRFANIDKHLQRLTWYSRGLNEYRYSQTQSSSIERQRNKEIRDNLNFIVNYDLSTKTNHLLKLMGGAEMERFTRDRLFASKGDMPDGLGSLNFGSSETAKNTDLIERSLINSFFGRLNYAYKEKYLLEANLRHDISSRLAPGNRGATFPSLSLGWLLSKESFFENTFRSINTFKIRGSWGQLGNAESLGVYDYLDILESGQTLIGGSIASTHYLKTLASKEKTWEIIESMNIGVDINAFNNRLMFTGDIYSKKNKNMLASMLGIPSLIGVNLPYFNVGELKTDGWELEVKWRDKIGKKGNYWLGFNIADSRNKLIRYDGVNVINEGIVPLLEGYPLNTIWGYRTDGLFNETISPQEALYQPGGALTSRGDLKYLNLDDDPNINGGAFTPENPGDLVNFGSTDPRYTYGFNLGASWKKFSLSVFLQGVGQRKFLLDAETLNPTQGSLYQAMDFHRDYWTESNLNAFFPRPFYQGGSYNYKPADRWIQNGAYLRIKNVTLGYDIPANIKWIKKVNAFIAGENLGEITKSWKQFDPEAPAITGSHAWYAFNRTLSLGLNITFK</sequence>
<dbReference type="Proteomes" id="UP001597118">
    <property type="component" value="Unassembled WGS sequence"/>
</dbReference>
<dbReference type="InterPro" id="IPR012910">
    <property type="entry name" value="Plug_dom"/>
</dbReference>
<dbReference type="InterPro" id="IPR008969">
    <property type="entry name" value="CarboxyPept-like_regulatory"/>
</dbReference>
<evidence type="ECO:0000256" key="2">
    <source>
        <dbReference type="RuleBase" id="RU003357"/>
    </source>
</evidence>